<dbReference type="Proteomes" id="UP000484381">
    <property type="component" value="Unassembled WGS sequence"/>
</dbReference>
<protein>
    <submittedName>
        <fullName evidence="1">Uncharacterized protein</fullName>
    </submittedName>
</protein>
<keyword evidence="2" id="KW-1185">Reference proteome</keyword>
<name>A0A7X1TKK3_9BURK</name>
<evidence type="ECO:0000313" key="1">
    <source>
        <dbReference type="EMBL" id="MPW22797.1"/>
    </source>
</evidence>
<organism evidence="1 2">
    <name type="scientific">Paraburkholderia franconis</name>
    <dbReference type="NCBI Taxonomy" id="2654983"/>
    <lineage>
        <taxon>Bacteria</taxon>
        <taxon>Pseudomonadati</taxon>
        <taxon>Pseudomonadota</taxon>
        <taxon>Betaproteobacteria</taxon>
        <taxon>Burkholderiales</taxon>
        <taxon>Burkholderiaceae</taxon>
        <taxon>Paraburkholderia</taxon>
    </lineage>
</organism>
<gene>
    <name evidence="1" type="ORF">GCT13_39865</name>
</gene>
<dbReference type="EMBL" id="WHNP01000079">
    <property type="protein sequence ID" value="MPW22797.1"/>
    <property type="molecule type" value="Genomic_DNA"/>
</dbReference>
<dbReference type="RefSeq" id="WP_152767407.1">
    <property type="nucleotide sequence ID" value="NZ_WHNP01000079.1"/>
</dbReference>
<comment type="caution">
    <text evidence="1">The sequence shown here is derived from an EMBL/GenBank/DDBJ whole genome shotgun (WGS) entry which is preliminary data.</text>
</comment>
<evidence type="ECO:0000313" key="2">
    <source>
        <dbReference type="Proteomes" id="UP000484381"/>
    </source>
</evidence>
<sequence length="75" mass="8467">MNIEFCVSRLSRGDCFAVPSMLPEPVMKSVARVAWPCEEISERAMPFALSYDKNDSIKDAGFMHYFHPVSSPLLL</sequence>
<accession>A0A7X1TKK3</accession>
<dbReference type="AlphaFoldDB" id="A0A7X1TKK3"/>
<reference evidence="1 2" key="1">
    <citation type="submission" date="2019-10" db="EMBL/GenBank/DDBJ databases">
        <title>Paraburkholderia sp. isolated from nodules of Mimosa pudica from Brazilian Atlantic Forest soils.</title>
        <authorList>
            <person name="Paulitsch F."/>
            <person name="Hungria M."/>
            <person name="Dall'Agnol R."/>
        </authorList>
    </citation>
    <scope>NUCLEOTIDE SEQUENCE [LARGE SCALE GENOMIC DNA]</scope>
    <source>
        <strain evidence="1 2">CNPSo 3157</strain>
    </source>
</reference>
<proteinExistence type="predicted"/>